<evidence type="ECO:0008006" key="4">
    <source>
        <dbReference type="Google" id="ProtNLM"/>
    </source>
</evidence>
<feature type="chain" id="PRO_5009139028" description="LTXXQ motif family protein" evidence="1">
    <location>
        <begin position="23"/>
        <end position="131"/>
    </location>
</feature>
<dbReference type="OrthoDB" id="8448333at2"/>
<dbReference type="EMBL" id="LPWG01000001">
    <property type="protein sequence ID" value="ODS01386.1"/>
    <property type="molecule type" value="Genomic_DNA"/>
</dbReference>
<gene>
    <name evidence="2" type="ORF">AUC68_00555</name>
</gene>
<dbReference type="GO" id="GO:0042597">
    <property type="term" value="C:periplasmic space"/>
    <property type="evidence" value="ECO:0007669"/>
    <property type="project" value="InterPro"/>
</dbReference>
<feature type="signal peptide" evidence="1">
    <location>
        <begin position="1"/>
        <end position="22"/>
    </location>
</feature>
<organism evidence="2 3">
    <name type="scientific">Methyloceanibacter methanicus</name>
    <dbReference type="NCBI Taxonomy" id="1774968"/>
    <lineage>
        <taxon>Bacteria</taxon>
        <taxon>Pseudomonadati</taxon>
        <taxon>Pseudomonadota</taxon>
        <taxon>Alphaproteobacteria</taxon>
        <taxon>Hyphomicrobiales</taxon>
        <taxon>Hyphomicrobiaceae</taxon>
        <taxon>Methyloceanibacter</taxon>
    </lineage>
</organism>
<dbReference type="AlphaFoldDB" id="A0A1E3W6J0"/>
<dbReference type="Proteomes" id="UP000094501">
    <property type="component" value="Unassembled WGS sequence"/>
</dbReference>
<keyword evidence="3" id="KW-1185">Reference proteome</keyword>
<name>A0A1E3W6J0_9HYPH</name>
<proteinExistence type="predicted"/>
<comment type="caution">
    <text evidence="2">The sequence shown here is derived from an EMBL/GenBank/DDBJ whole genome shotgun (WGS) entry which is preliminary data.</text>
</comment>
<evidence type="ECO:0000313" key="3">
    <source>
        <dbReference type="Proteomes" id="UP000094501"/>
    </source>
</evidence>
<reference evidence="2 3" key="1">
    <citation type="journal article" date="2016" name="Environ. Microbiol.">
        <title>New Methyloceanibacter diversity from North Sea sediments includes methanotroph containing solely the soluble methane monooxygenase.</title>
        <authorList>
            <person name="Vekeman B."/>
            <person name="Kerckhof F.M."/>
            <person name="Cremers G."/>
            <person name="de Vos P."/>
            <person name="Vandamme P."/>
            <person name="Boon N."/>
            <person name="Op den Camp H.J."/>
            <person name="Heylen K."/>
        </authorList>
    </citation>
    <scope>NUCLEOTIDE SEQUENCE [LARGE SCALE GENOMIC DNA]</scope>
    <source>
        <strain evidence="2 3">R-67174</strain>
    </source>
</reference>
<keyword evidence="1" id="KW-0732">Signal</keyword>
<dbReference type="RefSeq" id="WP_069435858.1">
    <property type="nucleotide sequence ID" value="NZ_LPWG01000001.1"/>
</dbReference>
<accession>A0A1E3W6J0</accession>
<evidence type="ECO:0000313" key="2">
    <source>
        <dbReference type="EMBL" id="ODS01386.1"/>
    </source>
</evidence>
<protein>
    <recommendedName>
        <fullName evidence="4">LTXXQ motif family protein</fullName>
    </recommendedName>
</protein>
<sequence>MTTSLKRIVAMLALIGATLVPAAALAQLLTPEDVAKMEARLGLTPEQRAAIQPILRDSMSARSSTFQKHGVNFETCERPGALGLIRLNKDMNRINADTRTRLAAILSPEQLREYDKIVAEQTVLVKNKIMC</sequence>
<evidence type="ECO:0000256" key="1">
    <source>
        <dbReference type="SAM" id="SignalP"/>
    </source>
</evidence>